<keyword evidence="2 6" id="KW-0812">Transmembrane</keyword>
<sequence>MADRVYPTAKPNPQPPASTGGVAPPPAFPATKSQMYQRPMYRPPAPSKSRRRSRGSCCRCLCCWVVIVIILLVLLAAIAGAIFYVLYRPHRPTFTVSSIQLSKFNLSSSNLLTSSLDLSIVARNPNKKLVFLYDDFTVSMTSNGADVGDGSIPGFEHDAKNTTILKVTAGVSGQSVDPSVVSDLKKSTVPLALDLETKAGVKVGSLKTKKMGIKVHCEGFQASAPAKGKPGVAATPDTVCQVKLRVKIWKWTFYCGFVHFLIIIVRKGLRGRKKSIIGDEGIIVFSFNFCLIFLSYYLNFFMLLVIYCLWFA</sequence>
<dbReference type="AlphaFoldDB" id="A0AAD5ZQM7"/>
<evidence type="ECO:0000313" key="9">
    <source>
        <dbReference type="Proteomes" id="UP001210211"/>
    </source>
</evidence>
<protein>
    <recommendedName>
        <fullName evidence="7">Late embryogenesis abundant protein LEA-2 subgroup domain-containing protein</fullName>
    </recommendedName>
</protein>
<dbReference type="InterPro" id="IPR044839">
    <property type="entry name" value="NDR1-like"/>
</dbReference>
<dbReference type="PANTHER" id="PTHR31234:SF2">
    <property type="entry name" value="OS05G0199100 PROTEIN"/>
    <property type="match status" value="1"/>
</dbReference>
<comment type="caution">
    <text evidence="8">The sequence shown here is derived from an EMBL/GenBank/DDBJ whole genome shotgun (WGS) entry which is preliminary data.</text>
</comment>
<evidence type="ECO:0000256" key="2">
    <source>
        <dbReference type="ARBA" id="ARBA00022692"/>
    </source>
</evidence>
<keyword evidence="3 6" id="KW-1133">Transmembrane helix</keyword>
<evidence type="ECO:0000313" key="8">
    <source>
        <dbReference type="EMBL" id="KAJ3702168.1"/>
    </source>
</evidence>
<proteinExistence type="predicted"/>
<comment type="subcellular location">
    <subcellularLocation>
        <location evidence="1">Membrane</location>
        <topology evidence="1">Single-pass membrane protein</topology>
    </subcellularLocation>
</comment>
<dbReference type="Proteomes" id="UP001210211">
    <property type="component" value="Unassembled WGS sequence"/>
</dbReference>
<dbReference type="PANTHER" id="PTHR31234">
    <property type="entry name" value="LATE EMBRYOGENESIS ABUNDANT (LEA) HYDROXYPROLINE-RICH GLYCOPROTEIN FAMILY"/>
    <property type="match status" value="1"/>
</dbReference>
<feature type="transmembrane region" description="Helical" evidence="6">
    <location>
        <begin position="60"/>
        <end position="87"/>
    </location>
</feature>
<dbReference type="SUPFAM" id="SSF117070">
    <property type="entry name" value="LEA14-like"/>
    <property type="match status" value="1"/>
</dbReference>
<keyword evidence="4 6" id="KW-0472">Membrane</keyword>
<feature type="transmembrane region" description="Helical" evidence="6">
    <location>
        <begin position="281"/>
        <end position="307"/>
    </location>
</feature>
<dbReference type="GO" id="GO:0098542">
    <property type="term" value="P:defense response to other organism"/>
    <property type="evidence" value="ECO:0007669"/>
    <property type="project" value="InterPro"/>
</dbReference>
<feature type="domain" description="Late embryogenesis abundant protein LEA-2 subgroup" evidence="7">
    <location>
        <begin position="122"/>
        <end position="218"/>
    </location>
</feature>
<evidence type="ECO:0000256" key="5">
    <source>
        <dbReference type="SAM" id="MobiDB-lite"/>
    </source>
</evidence>
<accession>A0AAD5ZQM7</accession>
<evidence type="ECO:0000256" key="6">
    <source>
        <dbReference type="SAM" id="Phobius"/>
    </source>
</evidence>
<evidence type="ECO:0000256" key="4">
    <source>
        <dbReference type="ARBA" id="ARBA00023136"/>
    </source>
</evidence>
<dbReference type="EMBL" id="JAMRDG010000001">
    <property type="protein sequence ID" value="KAJ3702168.1"/>
    <property type="molecule type" value="Genomic_DNA"/>
</dbReference>
<feature type="region of interest" description="Disordered" evidence="5">
    <location>
        <begin position="1"/>
        <end position="53"/>
    </location>
</feature>
<evidence type="ECO:0000259" key="7">
    <source>
        <dbReference type="Pfam" id="PF03168"/>
    </source>
</evidence>
<evidence type="ECO:0000256" key="3">
    <source>
        <dbReference type="ARBA" id="ARBA00022989"/>
    </source>
</evidence>
<dbReference type="Gene3D" id="2.60.40.1820">
    <property type="match status" value="1"/>
</dbReference>
<organism evidence="8 9">
    <name type="scientific">Rhynchospora tenuis</name>
    <dbReference type="NCBI Taxonomy" id="198213"/>
    <lineage>
        <taxon>Eukaryota</taxon>
        <taxon>Viridiplantae</taxon>
        <taxon>Streptophyta</taxon>
        <taxon>Embryophyta</taxon>
        <taxon>Tracheophyta</taxon>
        <taxon>Spermatophyta</taxon>
        <taxon>Magnoliopsida</taxon>
        <taxon>Liliopsida</taxon>
        <taxon>Poales</taxon>
        <taxon>Cyperaceae</taxon>
        <taxon>Cyperoideae</taxon>
        <taxon>Rhynchosporeae</taxon>
        <taxon>Rhynchospora</taxon>
    </lineage>
</organism>
<dbReference type="GO" id="GO:0005886">
    <property type="term" value="C:plasma membrane"/>
    <property type="evidence" value="ECO:0007669"/>
    <property type="project" value="TreeGrafter"/>
</dbReference>
<feature type="transmembrane region" description="Helical" evidence="6">
    <location>
        <begin position="248"/>
        <end position="269"/>
    </location>
</feature>
<gene>
    <name evidence="8" type="ORF">LUZ61_005873</name>
</gene>
<dbReference type="InterPro" id="IPR004864">
    <property type="entry name" value="LEA_2"/>
</dbReference>
<dbReference type="Pfam" id="PF03168">
    <property type="entry name" value="LEA_2"/>
    <property type="match status" value="1"/>
</dbReference>
<evidence type="ECO:0000256" key="1">
    <source>
        <dbReference type="ARBA" id="ARBA00004167"/>
    </source>
</evidence>
<keyword evidence="9" id="KW-1185">Reference proteome</keyword>
<reference evidence="8 9" key="1">
    <citation type="journal article" date="2022" name="Cell">
        <title>Repeat-based holocentromeres influence genome architecture and karyotype evolution.</title>
        <authorList>
            <person name="Hofstatter P.G."/>
            <person name="Thangavel G."/>
            <person name="Lux T."/>
            <person name="Neumann P."/>
            <person name="Vondrak T."/>
            <person name="Novak P."/>
            <person name="Zhang M."/>
            <person name="Costa L."/>
            <person name="Castellani M."/>
            <person name="Scott A."/>
            <person name="Toegelov H."/>
            <person name="Fuchs J."/>
            <person name="Mata-Sucre Y."/>
            <person name="Dias Y."/>
            <person name="Vanzela A.L.L."/>
            <person name="Huettel B."/>
            <person name="Almeida C.C.S."/>
            <person name="Simkova H."/>
            <person name="Souza G."/>
            <person name="Pedrosa-Harand A."/>
            <person name="Macas J."/>
            <person name="Mayer K.F.X."/>
            <person name="Houben A."/>
            <person name="Marques A."/>
        </authorList>
    </citation>
    <scope>NUCLEOTIDE SEQUENCE [LARGE SCALE GENOMIC DNA]</scope>
    <source>
        <strain evidence="8">RhyTen1mFocal</strain>
    </source>
</reference>
<name>A0AAD5ZQM7_9POAL</name>